<evidence type="ECO:0000313" key="1">
    <source>
        <dbReference type="EMBL" id="KAJ8314454.1"/>
    </source>
</evidence>
<dbReference type="EMBL" id="JARBDR010000337">
    <property type="protein sequence ID" value="KAJ8314454.1"/>
    <property type="molecule type" value="Genomic_DNA"/>
</dbReference>
<gene>
    <name evidence="1" type="ORF">KUTeg_006604</name>
</gene>
<evidence type="ECO:0000313" key="2">
    <source>
        <dbReference type="Proteomes" id="UP001217089"/>
    </source>
</evidence>
<reference evidence="1 2" key="1">
    <citation type="submission" date="2022-12" db="EMBL/GenBank/DDBJ databases">
        <title>Chromosome-level genome of Tegillarca granosa.</title>
        <authorList>
            <person name="Kim J."/>
        </authorList>
    </citation>
    <scope>NUCLEOTIDE SEQUENCE [LARGE SCALE GENOMIC DNA]</scope>
    <source>
        <strain evidence="1">Teg-2019</strain>
        <tissue evidence="1">Adductor muscle</tissue>
    </source>
</reference>
<feature type="non-terminal residue" evidence="1">
    <location>
        <position position="140"/>
    </location>
</feature>
<protein>
    <submittedName>
        <fullName evidence="1">Uncharacterized protein</fullName>
    </submittedName>
</protein>
<sequence length="140" mass="16194">MSVLKEWSEKWLITFIYEKTVSMYFTYARSDAKPNFYFGNTLLSCSMLHSRLRHSCCSLNGDLFRVNIIDDPVCSCGSPCKTAFNYFFHCPKYSDQRIILFASLASLNIYRVSLEILLYGDVLSSDTINSHIFSYVQFPD</sequence>
<organism evidence="1 2">
    <name type="scientific">Tegillarca granosa</name>
    <name type="common">Malaysian cockle</name>
    <name type="synonym">Anadara granosa</name>
    <dbReference type="NCBI Taxonomy" id="220873"/>
    <lineage>
        <taxon>Eukaryota</taxon>
        <taxon>Metazoa</taxon>
        <taxon>Spiralia</taxon>
        <taxon>Lophotrochozoa</taxon>
        <taxon>Mollusca</taxon>
        <taxon>Bivalvia</taxon>
        <taxon>Autobranchia</taxon>
        <taxon>Pteriomorphia</taxon>
        <taxon>Arcoida</taxon>
        <taxon>Arcoidea</taxon>
        <taxon>Arcidae</taxon>
        <taxon>Tegillarca</taxon>
    </lineage>
</organism>
<comment type="caution">
    <text evidence="1">The sequence shown here is derived from an EMBL/GenBank/DDBJ whole genome shotgun (WGS) entry which is preliminary data.</text>
</comment>
<name>A0ABQ9FAR2_TEGGR</name>
<accession>A0ABQ9FAR2</accession>
<proteinExistence type="predicted"/>
<dbReference type="Proteomes" id="UP001217089">
    <property type="component" value="Unassembled WGS sequence"/>
</dbReference>
<keyword evidence="2" id="KW-1185">Reference proteome</keyword>